<dbReference type="REBASE" id="35287">
    <property type="entry name" value="M.VphICP1ORF196P"/>
</dbReference>
<evidence type="ECO:0000256" key="6">
    <source>
        <dbReference type="ARBA" id="ARBA00047942"/>
    </source>
</evidence>
<evidence type="ECO:0000256" key="1">
    <source>
        <dbReference type="ARBA" id="ARBA00006594"/>
    </source>
</evidence>
<evidence type="ECO:0000256" key="5">
    <source>
        <dbReference type="ARBA" id="ARBA00022691"/>
    </source>
</evidence>
<dbReference type="GeneID" id="10228677"/>
<keyword evidence="4 7" id="KW-0808">Transferase</keyword>
<dbReference type="PIRSF" id="PIRSF000398">
    <property type="entry name" value="M_m6A_EcoRV"/>
    <property type="match status" value="1"/>
</dbReference>
<dbReference type="GO" id="GO:0009007">
    <property type="term" value="F:site-specific DNA-methyltransferase (adenine-specific) activity"/>
    <property type="evidence" value="ECO:0007669"/>
    <property type="project" value="UniProtKB-EC"/>
</dbReference>
<name>F1D1M0_9CAUD</name>
<dbReference type="EC" id="2.1.1.72" evidence="2"/>
<dbReference type="EMBL" id="HQ641347">
    <property type="protein sequence ID" value="ADX88014.1"/>
    <property type="molecule type" value="Genomic_DNA"/>
</dbReference>
<evidence type="ECO:0000256" key="3">
    <source>
        <dbReference type="ARBA" id="ARBA00022603"/>
    </source>
</evidence>
<dbReference type="OrthoDB" id="7248at10239"/>
<dbReference type="Proteomes" id="UP000007502">
    <property type="component" value="Segment"/>
</dbReference>
<comment type="catalytic activity">
    <reaction evidence="6">
        <text>a 2'-deoxyadenosine in DNA + S-adenosyl-L-methionine = an N(6)-methyl-2'-deoxyadenosine in DNA + S-adenosyl-L-homocysteine + H(+)</text>
        <dbReference type="Rhea" id="RHEA:15197"/>
        <dbReference type="Rhea" id="RHEA-COMP:12418"/>
        <dbReference type="Rhea" id="RHEA-COMP:12419"/>
        <dbReference type="ChEBI" id="CHEBI:15378"/>
        <dbReference type="ChEBI" id="CHEBI:57856"/>
        <dbReference type="ChEBI" id="CHEBI:59789"/>
        <dbReference type="ChEBI" id="CHEBI:90615"/>
        <dbReference type="ChEBI" id="CHEBI:90616"/>
        <dbReference type="EC" id="2.1.1.72"/>
    </reaction>
</comment>
<dbReference type="PANTHER" id="PTHR30481:SF3">
    <property type="entry name" value="DNA ADENINE METHYLASE"/>
    <property type="match status" value="1"/>
</dbReference>
<keyword evidence="5" id="KW-0949">S-adenosyl-L-methionine</keyword>
<dbReference type="GO" id="GO:1904047">
    <property type="term" value="F:S-adenosyl-L-methionine binding"/>
    <property type="evidence" value="ECO:0007669"/>
    <property type="project" value="TreeGrafter"/>
</dbReference>
<reference evidence="7 8" key="1">
    <citation type="journal article" date="2011" name="MBio">
        <title>Evidence of a dominant lineage of Vibrio cholerae-specific lytic bacteriophages shed by cholera patients over a 10-year period in Dhaka, Bangladesh.</title>
        <authorList>
            <person name="Seed K.D."/>
            <person name="Bodi K.L."/>
            <person name="Kropinski A.M."/>
            <person name="Ackermann H.W."/>
            <person name="Calderwood S.B."/>
            <person name="Qadri F."/>
            <person name="Camilli A."/>
        </authorList>
    </citation>
    <scope>NUCLEOTIDE SEQUENCE [LARGE SCALE GENOMIC DNA]</scope>
</reference>
<dbReference type="GO" id="GO:0009307">
    <property type="term" value="P:DNA restriction-modification system"/>
    <property type="evidence" value="ECO:0007669"/>
    <property type="project" value="InterPro"/>
</dbReference>
<dbReference type="InterPro" id="IPR029063">
    <property type="entry name" value="SAM-dependent_MTases_sf"/>
</dbReference>
<organism evidence="7 8">
    <name type="scientific">Vibrio phage ICP1</name>
    <dbReference type="NCBI Taxonomy" id="979525"/>
    <lineage>
        <taxon>Viruses</taxon>
        <taxon>Duplodnaviria</taxon>
        <taxon>Heunggongvirae</taxon>
        <taxon>Uroviricota</taxon>
        <taxon>Caudoviricetes</taxon>
        <taxon>Mohonavirus</taxon>
        <taxon>Mohonavirus ICP1</taxon>
    </lineage>
</organism>
<dbReference type="InterPro" id="IPR012263">
    <property type="entry name" value="M_m6A_EcoRV"/>
</dbReference>
<dbReference type="RefSeq" id="YP_004251139.1">
    <property type="nucleotide sequence ID" value="NC_015157.1"/>
</dbReference>
<dbReference type="Gene3D" id="3.40.50.150">
    <property type="entry name" value="Vaccinia Virus protein VP39"/>
    <property type="match status" value="1"/>
</dbReference>
<dbReference type="SUPFAM" id="SSF53335">
    <property type="entry name" value="S-adenosyl-L-methionine-dependent methyltransferases"/>
    <property type="match status" value="1"/>
</dbReference>
<dbReference type="PRINTS" id="PR00505">
    <property type="entry name" value="D12N6MTFRASE"/>
</dbReference>
<keyword evidence="8" id="KW-1185">Reference proteome</keyword>
<evidence type="ECO:0000313" key="8">
    <source>
        <dbReference type="Proteomes" id="UP000007502"/>
    </source>
</evidence>
<dbReference type="GO" id="GO:0032259">
    <property type="term" value="P:methylation"/>
    <property type="evidence" value="ECO:0007669"/>
    <property type="project" value="UniProtKB-KW"/>
</dbReference>
<dbReference type="InterPro" id="IPR023095">
    <property type="entry name" value="Ade_MeTrfase_dom_2"/>
</dbReference>
<evidence type="ECO:0000256" key="2">
    <source>
        <dbReference type="ARBA" id="ARBA00011900"/>
    </source>
</evidence>
<keyword evidence="3 7" id="KW-0489">Methyltransferase</keyword>
<dbReference type="PANTHER" id="PTHR30481">
    <property type="entry name" value="DNA ADENINE METHYLASE"/>
    <property type="match status" value="1"/>
</dbReference>
<comment type="similarity">
    <text evidence="1">Belongs to the N(4)/N(6)-methyltransferase family.</text>
</comment>
<accession>F1D1M0</accession>
<sequence length="278" mass="32540">MTIRSSIYLQGSKFKLYPQIKPYLQDGKRKVLVDLFGGSGTMTLNCVKDDMFEKYIYNDKSSWLYDMQSYLKDYDNVVETLTRINEEYPKTREGYLMLREDYNLRPSMARLYILMCRSFSNQVRFNPTSGFDMPYGDRKPFFPERIRKHQQLLKDVELYNHDFGDMVEILLEGGDLSGTTVYIDPPYQFTTATYNENGGWTQNDNTSLLEYLLELRSKGALVVMSNVFENRGCIHQELIDFCEQHKDKFDAHQMNISYNNSSFRKGSGVTREVLIVSK</sequence>
<evidence type="ECO:0000313" key="7">
    <source>
        <dbReference type="EMBL" id="ADX88014.1"/>
    </source>
</evidence>
<dbReference type="KEGG" id="vg:10228677"/>
<evidence type="ECO:0000256" key="4">
    <source>
        <dbReference type="ARBA" id="ARBA00022679"/>
    </source>
</evidence>
<dbReference type="GO" id="GO:0006298">
    <property type="term" value="P:mismatch repair"/>
    <property type="evidence" value="ECO:0007669"/>
    <property type="project" value="TreeGrafter"/>
</dbReference>
<dbReference type="Gene3D" id="1.10.1020.10">
    <property type="entry name" value="Adenine-specific Methyltransferase, Domain 2"/>
    <property type="match status" value="1"/>
</dbReference>
<gene>
    <name evidence="7" type="primary">ORF196</name>
</gene>
<protein>
    <recommendedName>
        <fullName evidence="2">site-specific DNA-methyltransferase (adenine-specific)</fullName>
        <ecNumber evidence="2">2.1.1.72</ecNumber>
    </recommendedName>
</protein>
<dbReference type="GO" id="GO:0043565">
    <property type="term" value="F:sequence-specific DNA binding"/>
    <property type="evidence" value="ECO:0007669"/>
    <property type="project" value="TreeGrafter"/>
</dbReference>
<dbReference type="Pfam" id="PF02086">
    <property type="entry name" value="MethyltransfD12"/>
    <property type="match status" value="1"/>
</dbReference>
<dbReference type="InterPro" id="IPR012327">
    <property type="entry name" value="MeTrfase_D12"/>
</dbReference>
<proteinExistence type="inferred from homology"/>